<gene>
    <name evidence="1" type="ORF">D2N39_16010</name>
</gene>
<name>A0A398BJF5_9RHOB</name>
<protein>
    <submittedName>
        <fullName evidence="1">DUF1643 domain-containing protein</fullName>
    </submittedName>
</protein>
<dbReference type="Proteomes" id="UP000266649">
    <property type="component" value="Unassembled WGS sequence"/>
</dbReference>
<evidence type="ECO:0000313" key="1">
    <source>
        <dbReference type="EMBL" id="RID90799.1"/>
    </source>
</evidence>
<dbReference type="AlphaFoldDB" id="A0A398BJF5"/>
<dbReference type="EMBL" id="QXXQ01000010">
    <property type="protein sequence ID" value="RID90799.1"/>
    <property type="molecule type" value="Genomic_DNA"/>
</dbReference>
<reference evidence="1 2" key="1">
    <citation type="submission" date="2018-09" db="EMBL/GenBank/DDBJ databases">
        <title>Gemmobacter lutimaris sp. nov., a marine bacterium isolated from tidal flat.</title>
        <authorList>
            <person name="Lee D.W."/>
            <person name="Yoo Y."/>
            <person name="Kim J.-J."/>
            <person name="Kim B.S."/>
        </authorList>
    </citation>
    <scope>NUCLEOTIDE SEQUENCE [LARGE SCALE GENOMIC DNA]</scope>
    <source>
        <strain evidence="1 2">YJ-T1-11</strain>
    </source>
</reference>
<sequence length="176" mass="19524">MLLIRRHAEAGVQSRAVYSRCSRYRYYLSRRWGEGKLMLFVMLNPSTATERKNDQTLARCEKRARMAGAGGFAVVNLFALRSKEPTDLKRADDPVGPLNDRLLRWAARVSGPVVCGWGNHGGLMGRDAAVLDLLRVNGAEVTHLGLTFAGQPRHPLYVPLAQTVQAWEITPPAEQA</sequence>
<dbReference type="InterPro" id="IPR012441">
    <property type="entry name" value="DUF1643"/>
</dbReference>
<evidence type="ECO:0000313" key="2">
    <source>
        <dbReference type="Proteomes" id="UP000266649"/>
    </source>
</evidence>
<comment type="caution">
    <text evidence="1">The sequence shown here is derived from an EMBL/GenBank/DDBJ whole genome shotgun (WGS) entry which is preliminary data.</text>
</comment>
<dbReference type="OrthoDB" id="9807577at2"/>
<keyword evidence="2" id="KW-1185">Reference proteome</keyword>
<accession>A0A398BJF5</accession>
<dbReference type="Pfam" id="PF07799">
    <property type="entry name" value="DUF1643"/>
    <property type="match status" value="1"/>
</dbReference>
<organism evidence="1 2">
    <name type="scientific">Gemmobacter lutimaris</name>
    <dbReference type="NCBI Taxonomy" id="2306023"/>
    <lineage>
        <taxon>Bacteria</taxon>
        <taxon>Pseudomonadati</taxon>
        <taxon>Pseudomonadota</taxon>
        <taxon>Alphaproteobacteria</taxon>
        <taxon>Rhodobacterales</taxon>
        <taxon>Paracoccaceae</taxon>
        <taxon>Gemmobacter</taxon>
    </lineage>
</organism>
<dbReference type="RefSeq" id="WP_119135790.1">
    <property type="nucleotide sequence ID" value="NZ_QXXQ01000010.1"/>
</dbReference>
<proteinExistence type="predicted"/>